<organism evidence="3 4">
    <name type="scientific">Sphingomonas natans</name>
    <dbReference type="NCBI Taxonomy" id="3063330"/>
    <lineage>
        <taxon>Bacteria</taxon>
        <taxon>Pseudomonadati</taxon>
        <taxon>Pseudomonadota</taxon>
        <taxon>Alphaproteobacteria</taxon>
        <taxon>Sphingomonadales</taxon>
        <taxon>Sphingomonadaceae</taxon>
        <taxon>Sphingomonas</taxon>
    </lineage>
</organism>
<feature type="compositionally biased region" description="Polar residues" evidence="1">
    <location>
        <begin position="65"/>
        <end position="77"/>
    </location>
</feature>
<feature type="signal peptide" evidence="2">
    <location>
        <begin position="1"/>
        <end position="24"/>
    </location>
</feature>
<dbReference type="Proteomes" id="UP001169764">
    <property type="component" value="Unassembled WGS sequence"/>
</dbReference>
<dbReference type="RefSeq" id="WP_303539281.1">
    <property type="nucleotide sequence ID" value="NZ_JAUOTP010000001.1"/>
</dbReference>
<evidence type="ECO:0000256" key="1">
    <source>
        <dbReference type="SAM" id="MobiDB-lite"/>
    </source>
</evidence>
<evidence type="ECO:0000256" key="2">
    <source>
        <dbReference type="SAM" id="SignalP"/>
    </source>
</evidence>
<sequence length="77" mass="7991">MLRPRHCAAPILLLLCTACGSSHSVDEPNPAIAHQVNEAASNISSADGRAEMSPPMTPAEAGATMRTSATTRPPQQP</sequence>
<gene>
    <name evidence="3" type="ORF">Q4F19_01015</name>
</gene>
<evidence type="ECO:0000313" key="3">
    <source>
        <dbReference type="EMBL" id="MDO6412953.1"/>
    </source>
</evidence>
<keyword evidence="2" id="KW-0732">Signal</keyword>
<proteinExistence type="predicted"/>
<feature type="region of interest" description="Disordered" evidence="1">
    <location>
        <begin position="36"/>
        <end position="77"/>
    </location>
</feature>
<accession>A0ABT8Y3S0</accession>
<name>A0ABT8Y3S0_9SPHN</name>
<reference evidence="3" key="1">
    <citation type="submission" date="2023-07" db="EMBL/GenBank/DDBJ databases">
        <authorList>
            <person name="Kim M."/>
        </authorList>
    </citation>
    <scope>NUCLEOTIDE SEQUENCE</scope>
    <source>
        <strain evidence="3">BIUV-7</strain>
    </source>
</reference>
<evidence type="ECO:0008006" key="5">
    <source>
        <dbReference type="Google" id="ProtNLM"/>
    </source>
</evidence>
<dbReference type="EMBL" id="JAUOTP010000001">
    <property type="protein sequence ID" value="MDO6412953.1"/>
    <property type="molecule type" value="Genomic_DNA"/>
</dbReference>
<keyword evidence="4" id="KW-1185">Reference proteome</keyword>
<protein>
    <recommendedName>
        <fullName evidence="5">Lipoprotein</fullName>
    </recommendedName>
</protein>
<evidence type="ECO:0000313" key="4">
    <source>
        <dbReference type="Proteomes" id="UP001169764"/>
    </source>
</evidence>
<comment type="caution">
    <text evidence="3">The sequence shown here is derived from an EMBL/GenBank/DDBJ whole genome shotgun (WGS) entry which is preliminary data.</text>
</comment>
<feature type="chain" id="PRO_5046313472" description="Lipoprotein" evidence="2">
    <location>
        <begin position="25"/>
        <end position="77"/>
    </location>
</feature>